<gene>
    <name evidence="1" type="ORF">ICHIAU1_08190</name>
</gene>
<sequence length="83" mass="9851">MNEFAHRLYLTNIPPEVTEAEIRALVFKYTRQEPVDFKRVDEVSEHPVYVLSFNGLLDGELQEIVSRLHDLYWHEHHIVAHVI</sequence>
<protein>
    <submittedName>
        <fullName evidence="1">Uncharacterized protein</fullName>
    </submittedName>
</protein>
<organism evidence="1 2">
    <name type="scientific">Fluviibacter phosphoraccumulans</name>
    <dbReference type="NCBI Taxonomy" id="1751046"/>
    <lineage>
        <taxon>Bacteria</taxon>
        <taxon>Pseudomonadati</taxon>
        <taxon>Pseudomonadota</taxon>
        <taxon>Betaproteobacteria</taxon>
        <taxon>Rhodocyclales</taxon>
        <taxon>Fluviibacteraceae</taxon>
        <taxon>Fluviibacter</taxon>
    </lineage>
</organism>
<dbReference type="RefSeq" id="WP_162050679.1">
    <property type="nucleotide sequence ID" value="NZ_AP019011.1"/>
</dbReference>
<reference evidence="2" key="1">
    <citation type="submission" date="2020-01" db="EMBL/GenBank/DDBJ databases">
        <title>Phosphoaccumulans saitamaens gen. nov., sp. nov., a polyphosphate accumulating bacterium isolated from surface river water.</title>
        <authorList>
            <person name="Watanabe K."/>
            <person name="Suda W."/>
        </authorList>
    </citation>
    <scope>NUCLEOTIDE SEQUENCE [LARGE SCALE GENOMIC DNA]</scope>
    <source>
        <strain evidence="2">ICHIAU1</strain>
    </source>
</reference>
<name>A0A679I6V9_9RHOO</name>
<evidence type="ECO:0000313" key="2">
    <source>
        <dbReference type="Proteomes" id="UP000463961"/>
    </source>
</evidence>
<accession>A0A679I6V9</accession>
<dbReference type="EMBL" id="AP022345">
    <property type="protein sequence ID" value="BBU68536.1"/>
    <property type="molecule type" value="Genomic_DNA"/>
</dbReference>
<evidence type="ECO:0000313" key="1">
    <source>
        <dbReference type="EMBL" id="BBU68536.1"/>
    </source>
</evidence>
<dbReference type="Proteomes" id="UP000463961">
    <property type="component" value="Chromosome"/>
</dbReference>
<dbReference type="AlphaFoldDB" id="A0A679I6V9"/>
<proteinExistence type="predicted"/>
<keyword evidence="2" id="KW-1185">Reference proteome</keyword>